<dbReference type="Pfam" id="PF21981">
    <property type="entry name" value="RecX_HTH3"/>
    <property type="match status" value="1"/>
</dbReference>
<dbReference type="InterPro" id="IPR036388">
    <property type="entry name" value="WH-like_DNA-bd_sf"/>
</dbReference>
<comment type="similarity">
    <text evidence="2 5">Belongs to the RecX family.</text>
</comment>
<evidence type="ECO:0000256" key="4">
    <source>
        <dbReference type="ARBA" id="ARBA00022490"/>
    </source>
</evidence>
<dbReference type="Pfam" id="PF02631">
    <property type="entry name" value="RecX_HTH2"/>
    <property type="match status" value="1"/>
</dbReference>
<name>A0ABY6YZ32_9BACL</name>
<evidence type="ECO:0000259" key="7">
    <source>
        <dbReference type="Pfam" id="PF21981"/>
    </source>
</evidence>
<evidence type="ECO:0000256" key="2">
    <source>
        <dbReference type="ARBA" id="ARBA00009695"/>
    </source>
</evidence>
<gene>
    <name evidence="5" type="primary">recX</name>
    <name evidence="8" type="ORF">NZD86_13630</name>
</gene>
<dbReference type="RefSeq" id="WP_268042478.1">
    <property type="nucleotide sequence ID" value="NZ_CP104064.1"/>
</dbReference>
<organism evidence="8 9">
    <name type="scientific">Alicyclobacillus dauci</name>
    <dbReference type="NCBI Taxonomy" id="1475485"/>
    <lineage>
        <taxon>Bacteria</taxon>
        <taxon>Bacillati</taxon>
        <taxon>Bacillota</taxon>
        <taxon>Bacilli</taxon>
        <taxon>Bacillales</taxon>
        <taxon>Alicyclobacillaceae</taxon>
        <taxon>Alicyclobacillus</taxon>
    </lineage>
</organism>
<reference evidence="8" key="1">
    <citation type="submission" date="2022-08" db="EMBL/GenBank/DDBJ databases">
        <title>Alicyclobacillus dauci DSM2870, complete genome.</title>
        <authorList>
            <person name="Wang Q."/>
            <person name="Cai R."/>
            <person name="Wang Z."/>
        </authorList>
    </citation>
    <scope>NUCLEOTIDE SEQUENCE</scope>
    <source>
        <strain evidence="8">DSM 28700</strain>
    </source>
</reference>
<comment type="subcellular location">
    <subcellularLocation>
        <location evidence="1 5">Cytoplasm</location>
    </subcellularLocation>
</comment>
<dbReference type="PANTHER" id="PTHR33602:SF1">
    <property type="entry name" value="REGULATORY PROTEIN RECX FAMILY PROTEIN"/>
    <property type="match status" value="1"/>
</dbReference>
<dbReference type="HAMAP" id="MF_01114">
    <property type="entry name" value="RecX"/>
    <property type="match status" value="1"/>
</dbReference>
<dbReference type="EMBL" id="CP104064">
    <property type="protein sequence ID" value="WAH35339.1"/>
    <property type="molecule type" value="Genomic_DNA"/>
</dbReference>
<sequence length="218" mass="24548">MSLTSPNIDEIVGREPVPGDPNAVRVLFHNEPPLVLSIFDWVNLGLKVNLGISEALRTVLIHHANILIAERTATAYLTGRVRTASQVRAHLERKGVSEVLTSEIVERLQRRGVIDDEQYALMYVEQQGERYSRGQLISKLRSRGIDAQTAKDAVVKALSSDVEYHAAKQAADKFVRRHGPLGDRKSSMKLMQYLFRRGFEPDLIRKIVQTLEADAHDE</sequence>
<accession>A0ABY6YZ32</accession>
<evidence type="ECO:0000256" key="5">
    <source>
        <dbReference type="HAMAP-Rule" id="MF_01114"/>
    </source>
</evidence>
<dbReference type="InterPro" id="IPR053925">
    <property type="entry name" value="RecX_HTH_3rd"/>
</dbReference>
<evidence type="ECO:0000313" key="8">
    <source>
        <dbReference type="EMBL" id="WAH35339.1"/>
    </source>
</evidence>
<dbReference type="Proteomes" id="UP001164803">
    <property type="component" value="Chromosome"/>
</dbReference>
<evidence type="ECO:0000256" key="1">
    <source>
        <dbReference type="ARBA" id="ARBA00004496"/>
    </source>
</evidence>
<comment type="function">
    <text evidence="5">Modulates RecA activity.</text>
</comment>
<dbReference type="PANTHER" id="PTHR33602">
    <property type="entry name" value="REGULATORY PROTEIN RECX FAMILY PROTEIN"/>
    <property type="match status" value="1"/>
</dbReference>
<evidence type="ECO:0000256" key="3">
    <source>
        <dbReference type="ARBA" id="ARBA00018111"/>
    </source>
</evidence>
<evidence type="ECO:0000313" key="9">
    <source>
        <dbReference type="Proteomes" id="UP001164803"/>
    </source>
</evidence>
<dbReference type="InterPro" id="IPR053924">
    <property type="entry name" value="RecX_HTH_2nd"/>
</dbReference>
<proteinExistence type="inferred from homology"/>
<evidence type="ECO:0000259" key="6">
    <source>
        <dbReference type="Pfam" id="PF02631"/>
    </source>
</evidence>
<protein>
    <recommendedName>
        <fullName evidence="3 5">Regulatory protein RecX</fullName>
    </recommendedName>
</protein>
<dbReference type="Gene3D" id="1.10.10.10">
    <property type="entry name" value="Winged helix-like DNA-binding domain superfamily/Winged helix DNA-binding domain"/>
    <property type="match status" value="2"/>
</dbReference>
<keyword evidence="9" id="KW-1185">Reference proteome</keyword>
<feature type="domain" description="RecX second three-helical" evidence="6">
    <location>
        <begin position="115"/>
        <end position="153"/>
    </location>
</feature>
<keyword evidence="4 5" id="KW-0963">Cytoplasm</keyword>
<dbReference type="InterPro" id="IPR003783">
    <property type="entry name" value="Regulatory_RecX"/>
</dbReference>
<feature type="domain" description="RecX third three-helical" evidence="7">
    <location>
        <begin position="162"/>
        <end position="207"/>
    </location>
</feature>